<name>A0ABQ8Q4Y9_9AGAR</name>
<keyword evidence="2" id="KW-0732">Signal</keyword>
<dbReference type="InterPro" id="IPR014729">
    <property type="entry name" value="Rossmann-like_a/b/a_fold"/>
</dbReference>
<accession>A0ABQ8Q4Y9</accession>
<organism evidence="4 5">
    <name type="scientific">Lentinula boryana</name>
    <dbReference type="NCBI Taxonomy" id="40481"/>
    <lineage>
        <taxon>Eukaryota</taxon>
        <taxon>Fungi</taxon>
        <taxon>Dikarya</taxon>
        <taxon>Basidiomycota</taxon>
        <taxon>Agaricomycotina</taxon>
        <taxon>Agaricomycetes</taxon>
        <taxon>Agaricomycetidae</taxon>
        <taxon>Agaricales</taxon>
        <taxon>Marasmiineae</taxon>
        <taxon>Omphalotaceae</taxon>
        <taxon>Lentinula</taxon>
    </lineage>
</organism>
<feature type="domain" description="Cytidyltransferase-like" evidence="3">
    <location>
        <begin position="180"/>
        <end position="328"/>
    </location>
</feature>
<dbReference type="CDD" id="cd02164">
    <property type="entry name" value="PPAT_CoAS"/>
    <property type="match status" value="1"/>
</dbReference>
<evidence type="ECO:0000256" key="2">
    <source>
        <dbReference type="SAM" id="SignalP"/>
    </source>
</evidence>
<dbReference type="EMBL" id="MU790755">
    <property type="protein sequence ID" value="KAJ3993588.1"/>
    <property type="molecule type" value="Genomic_DNA"/>
</dbReference>
<evidence type="ECO:0000313" key="4">
    <source>
        <dbReference type="EMBL" id="KAJ3993588.1"/>
    </source>
</evidence>
<dbReference type="Proteomes" id="UP001163828">
    <property type="component" value="Unassembled WGS sequence"/>
</dbReference>
<evidence type="ECO:0000259" key="3">
    <source>
        <dbReference type="Pfam" id="PF01467"/>
    </source>
</evidence>
<feature type="compositionally biased region" description="Basic and acidic residues" evidence="1">
    <location>
        <begin position="345"/>
        <end position="357"/>
    </location>
</feature>
<comment type="caution">
    <text evidence="4">The sequence shown here is derived from an EMBL/GenBank/DDBJ whole genome shotgun (WGS) entry which is preliminary data.</text>
</comment>
<reference evidence="4" key="1">
    <citation type="submission" date="2022-08" db="EMBL/GenBank/DDBJ databases">
        <authorList>
            <consortium name="DOE Joint Genome Institute"/>
            <person name="Min B."/>
            <person name="Riley R."/>
            <person name="Sierra-Patev S."/>
            <person name="Naranjo-Ortiz M."/>
            <person name="Looney B."/>
            <person name="Konkel Z."/>
            <person name="Slot J.C."/>
            <person name="Sakamoto Y."/>
            <person name="Steenwyk J.L."/>
            <person name="Rokas A."/>
            <person name="Carro J."/>
            <person name="Camarero S."/>
            <person name="Ferreira P."/>
            <person name="Molpeceres G."/>
            <person name="Ruiz-Duenas F.J."/>
            <person name="Serrano A."/>
            <person name="Henrissat B."/>
            <person name="Drula E."/>
            <person name="Hughes K.W."/>
            <person name="Mata J.L."/>
            <person name="Ishikawa N.K."/>
            <person name="Vargas-Isla R."/>
            <person name="Ushijima S."/>
            <person name="Smith C.A."/>
            <person name="Ahrendt S."/>
            <person name="Andreopoulos W."/>
            <person name="He G."/>
            <person name="Labutti K."/>
            <person name="Lipzen A."/>
            <person name="Ng V."/>
            <person name="Sandor L."/>
            <person name="Barry K."/>
            <person name="Martinez A.T."/>
            <person name="Xiao Y."/>
            <person name="Gibbons J.G."/>
            <person name="Terashima K."/>
            <person name="Hibbett D.S."/>
            <person name="Grigoriev I.V."/>
        </authorList>
    </citation>
    <scope>NUCLEOTIDE SEQUENCE</scope>
    <source>
        <strain evidence="4">TFB10827</strain>
    </source>
</reference>
<dbReference type="PANTHER" id="PTHR10695">
    <property type="entry name" value="DEPHOSPHO-COA KINASE-RELATED"/>
    <property type="match status" value="1"/>
</dbReference>
<dbReference type="PANTHER" id="PTHR10695:SF46">
    <property type="entry name" value="BIFUNCTIONAL COENZYME A SYNTHASE-RELATED"/>
    <property type="match status" value="1"/>
</dbReference>
<dbReference type="SUPFAM" id="SSF52374">
    <property type="entry name" value="Nucleotidylyl transferase"/>
    <property type="match status" value="1"/>
</dbReference>
<evidence type="ECO:0000313" key="5">
    <source>
        <dbReference type="Proteomes" id="UP001163828"/>
    </source>
</evidence>
<feature type="signal peptide" evidence="2">
    <location>
        <begin position="1"/>
        <end position="19"/>
    </location>
</feature>
<proteinExistence type="predicted"/>
<evidence type="ECO:0000256" key="1">
    <source>
        <dbReference type="SAM" id="MobiDB-lite"/>
    </source>
</evidence>
<dbReference type="Pfam" id="PF01467">
    <property type="entry name" value="CTP_transf_like"/>
    <property type="match status" value="1"/>
</dbReference>
<dbReference type="InterPro" id="IPR004821">
    <property type="entry name" value="Cyt_trans-like"/>
</dbReference>
<feature type="chain" id="PRO_5047088073" description="Cytidyltransferase-like domain-containing protein" evidence="2">
    <location>
        <begin position="20"/>
        <end position="365"/>
    </location>
</feature>
<sequence length="365" mass="39848">MTTPKTISVLLLASLPSLSTPHFLAPVIVSAANAASGRLCVVLFSRLFDPDAISHTRNWDNVQRLLTYIYVQATKTAQDMDNPLLQVDVLLKGMSMQETLPEDIGEGCEVVYRVSGGIAIVVSVFSSLTGNASDVIAAALPPSLLELSHRYISATSDEGRTSPEASDDADILPMLPVVALGGTFDHLHAGHKILLSMAAWIASQKVIVGVTNATLLGSKSNAHVLESLETRKANVQTFLELFKPGLEYDIVTIDDVYGPTGWDPNIQGLVVSRETINGAEMIADHREKKQLPKLTVFVIDVISHTSSNITEEDLSLLRQTKMSSTHIRNWIAEREKQQQEAQTQRTEDQSKPVERGEFGWISPVV</sequence>
<dbReference type="Gene3D" id="3.40.50.620">
    <property type="entry name" value="HUPs"/>
    <property type="match status" value="1"/>
</dbReference>
<gene>
    <name evidence="4" type="ORF">F5050DRAFT_1714370</name>
</gene>
<keyword evidence="5" id="KW-1185">Reference proteome</keyword>
<protein>
    <recommendedName>
        <fullName evidence="3">Cytidyltransferase-like domain-containing protein</fullName>
    </recommendedName>
</protein>
<dbReference type="NCBIfam" id="TIGR00125">
    <property type="entry name" value="cyt_tran_rel"/>
    <property type="match status" value="1"/>
</dbReference>
<feature type="region of interest" description="Disordered" evidence="1">
    <location>
        <begin position="335"/>
        <end position="365"/>
    </location>
</feature>